<evidence type="ECO:0000313" key="1">
    <source>
        <dbReference type="EnsemblPlants" id="AVESA.00010b.r2.6CG1089790.1.CDS.1"/>
    </source>
</evidence>
<sequence length="120" mass="13830">MQIKVNTKEHNCPNTSLSGKIRPATTKWIAATVLDWVRQDHNIGPAELRAKISKKFNVLIPYQRVFDGKEMDLDFIQGKWNDSFHMLYSFKAQVEKTSPGSVVDIDYEVVKGREKASRYK</sequence>
<reference evidence="1" key="1">
    <citation type="submission" date="2021-05" db="EMBL/GenBank/DDBJ databases">
        <authorList>
            <person name="Scholz U."/>
            <person name="Mascher M."/>
            <person name="Fiebig A."/>
        </authorList>
    </citation>
    <scope>NUCLEOTIDE SEQUENCE [LARGE SCALE GENOMIC DNA]</scope>
</reference>
<keyword evidence="2" id="KW-1185">Reference proteome</keyword>
<protein>
    <submittedName>
        <fullName evidence="1">Uncharacterized protein</fullName>
    </submittedName>
</protein>
<organism evidence="1 2">
    <name type="scientific">Avena sativa</name>
    <name type="common">Oat</name>
    <dbReference type="NCBI Taxonomy" id="4498"/>
    <lineage>
        <taxon>Eukaryota</taxon>
        <taxon>Viridiplantae</taxon>
        <taxon>Streptophyta</taxon>
        <taxon>Embryophyta</taxon>
        <taxon>Tracheophyta</taxon>
        <taxon>Spermatophyta</taxon>
        <taxon>Magnoliopsida</taxon>
        <taxon>Liliopsida</taxon>
        <taxon>Poales</taxon>
        <taxon>Poaceae</taxon>
        <taxon>BOP clade</taxon>
        <taxon>Pooideae</taxon>
        <taxon>Poodae</taxon>
        <taxon>Poeae</taxon>
        <taxon>Poeae Chloroplast Group 1 (Aveneae type)</taxon>
        <taxon>Aveninae</taxon>
        <taxon>Avena</taxon>
    </lineage>
</organism>
<accession>A0ACD5Z475</accession>
<dbReference type="EnsemblPlants" id="AVESA.00010b.r2.6CG1089790.1">
    <property type="protein sequence ID" value="AVESA.00010b.r2.6CG1089790.1.CDS.1"/>
    <property type="gene ID" value="AVESA.00010b.r2.6CG1089790"/>
</dbReference>
<name>A0ACD5Z475_AVESA</name>
<proteinExistence type="predicted"/>
<evidence type="ECO:0000313" key="2">
    <source>
        <dbReference type="Proteomes" id="UP001732700"/>
    </source>
</evidence>
<reference evidence="1" key="2">
    <citation type="submission" date="2025-09" db="UniProtKB">
        <authorList>
            <consortium name="EnsemblPlants"/>
        </authorList>
    </citation>
    <scope>IDENTIFICATION</scope>
</reference>
<dbReference type="Proteomes" id="UP001732700">
    <property type="component" value="Chromosome 6C"/>
</dbReference>